<comment type="caution">
    <text evidence="4">The sequence shown here is derived from an EMBL/GenBank/DDBJ whole genome shotgun (WGS) entry which is preliminary data.</text>
</comment>
<dbReference type="PANTHER" id="PTHR31668:SF10">
    <property type="entry name" value="ZN(II)2CYS6 TRANSCRIPTION FACTOR (EUROFUNG)"/>
    <property type="match status" value="1"/>
</dbReference>
<dbReference type="SUPFAM" id="SSF57701">
    <property type="entry name" value="Zn2/Cys6 DNA-binding domain"/>
    <property type="match status" value="1"/>
</dbReference>
<sequence>MFNTFKYDPETRQVQQLRSAFDPVTARSNQHQACNNCHAKKLRCSGEKSGCERCIAGSLVCEYTRSTSRSSRSSRRAGSGSRPKKPYSSSSASSDGAPAGDTSPSSGPQSRILTPSPPPAAPQHLDNTITAATTTPRPRPLPPAVGTAHGAFLGAAFGLDMHAFPADISQGAVGAMPAVGFAAGEAIGGYPAFSPHEEHMLWQPSAEMAALAADPSFLGGFVAEPGATPDQFFAMFPDLTQFPPDQDPQSRYWSGEQ</sequence>
<keyword evidence="5" id="KW-1185">Reference proteome</keyword>
<dbReference type="SMART" id="SM00066">
    <property type="entry name" value="GAL4"/>
    <property type="match status" value="1"/>
</dbReference>
<protein>
    <submittedName>
        <fullName evidence="4">Arabinolytic transcriptional activator araR</fullName>
    </submittedName>
</protein>
<feature type="compositionally biased region" description="Low complexity" evidence="2">
    <location>
        <begin position="65"/>
        <end position="103"/>
    </location>
</feature>
<organism evidence="4 5">
    <name type="scientific">Escovopsis weberi</name>
    <dbReference type="NCBI Taxonomy" id="150374"/>
    <lineage>
        <taxon>Eukaryota</taxon>
        <taxon>Fungi</taxon>
        <taxon>Dikarya</taxon>
        <taxon>Ascomycota</taxon>
        <taxon>Pezizomycotina</taxon>
        <taxon>Sordariomycetes</taxon>
        <taxon>Hypocreomycetidae</taxon>
        <taxon>Hypocreales</taxon>
        <taxon>Hypocreaceae</taxon>
        <taxon>Escovopsis</taxon>
    </lineage>
</organism>
<dbReference type="AlphaFoldDB" id="A0A0M8MSS3"/>
<dbReference type="PROSITE" id="PS50048">
    <property type="entry name" value="ZN2_CY6_FUNGAL_2"/>
    <property type="match status" value="1"/>
</dbReference>
<dbReference type="Gene3D" id="4.10.240.10">
    <property type="entry name" value="Zn(2)-C6 fungal-type DNA-binding domain"/>
    <property type="match status" value="1"/>
</dbReference>
<feature type="domain" description="Zn(2)-C6 fungal-type" evidence="3">
    <location>
        <begin position="33"/>
        <end position="63"/>
    </location>
</feature>
<dbReference type="GO" id="GO:0005634">
    <property type="term" value="C:nucleus"/>
    <property type="evidence" value="ECO:0007669"/>
    <property type="project" value="TreeGrafter"/>
</dbReference>
<evidence type="ECO:0000313" key="5">
    <source>
        <dbReference type="Proteomes" id="UP000053831"/>
    </source>
</evidence>
<dbReference type="GO" id="GO:0000981">
    <property type="term" value="F:DNA-binding transcription factor activity, RNA polymerase II-specific"/>
    <property type="evidence" value="ECO:0007669"/>
    <property type="project" value="InterPro"/>
</dbReference>
<dbReference type="OrthoDB" id="2328572at2759"/>
<name>A0A0M8MSS3_ESCWE</name>
<dbReference type="InterPro" id="IPR050797">
    <property type="entry name" value="Carb_Metab_Trans_Reg"/>
</dbReference>
<dbReference type="Pfam" id="PF00172">
    <property type="entry name" value="Zn_clus"/>
    <property type="match status" value="1"/>
</dbReference>
<proteinExistence type="predicted"/>
<evidence type="ECO:0000259" key="3">
    <source>
        <dbReference type="PROSITE" id="PS50048"/>
    </source>
</evidence>
<evidence type="ECO:0000256" key="1">
    <source>
        <dbReference type="ARBA" id="ARBA00023242"/>
    </source>
</evidence>
<feature type="compositionally biased region" description="Polar residues" evidence="2">
    <location>
        <begin position="104"/>
        <end position="113"/>
    </location>
</feature>
<gene>
    <name evidence="4" type="ORF">ESCO_003327</name>
</gene>
<feature type="region of interest" description="Disordered" evidence="2">
    <location>
        <begin position="65"/>
        <end position="125"/>
    </location>
</feature>
<dbReference type="GO" id="GO:0008270">
    <property type="term" value="F:zinc ion binding"/>
    <property type="evidence" value="ECO:0007669"/>
    <property type="project" value="InterPro"/>
</dbReference>
<dbReference type="STRING" id="150374.A0A0M8MSS3"/>
<keyword evidence="1" id="KW-0539">Nucleus</keyword>
<evidence type="ECO:0000256" key="2">
    <source>
        <dbReference type="SAM" id="MobiDB-lite"/>
    </source>
</evidence>
<dbReference type="CDD" id="cd00067">
    <property type="entry name" value="GAL4"/>
    <property type="match status" value="1"/>
</dbReference>
<dbReference type="PANTHER" id="PTHR31668">
    <property type="entry name" value="GLUCOSE TRANSPORT TRANSCRIPTION REGULATOR RGT1-RELATED-RELATED"/>
    <property type="match status" value="1"/>
</dbReference>
<accession>A0A0M8MSS3</accession>
<dbReference type="InterPro" id="IPR036864">
    <property type="entry name" value="Zn2-C6_fun-type_DNA-bd_sf"/>
</dbReference>
<evidence type="ECO:0000313" key="4">
    <source>
        <dbReference type="EMBL" id="KOS17698.1"/>
    </source>
</evidence>
<dbReference type="GO" id="GO:0001080">
    <property type="term" value="P:nitrogen catabolite activation of transcription from RNA polymerase II promoter"/>
    <property type="evidence" value="ECO:0007669"/>
    <property type="project" value="TreeGrafter"/>
</dbReference>
<dbReference type="InterPro" id="IPR001138">
    <property type="entry name" value="Zn2Cys6_DnaBD"/>
</dbReference>
<dbReference type="Proteomes" id="UP000053831">
    <property type="component" value="Unassembled WGS sequence"/>
</dbReference>
<dbReference type="EMBL" id="LGSR01000022">
    <property type="protein sequence ID" value="KOS17698.1"/>
    <property type="molecule type" value="Genomic_DNA"/>
</dbReference>
<reference evidence="4 5" key="1">
    <citation type="submission" date="2015-07" db="EMBL/GenBank/DDBJ databases">
        <title>The genome of the fungus Escovopsis weberi, a specialized disease agent of ant agriculture.</title>
        <authorList>
            <person name="de Man T.J."/>
            <person name="Stajich J.E."/>
            <person name="Kubicek C.P."/>
            <person name="Chenthamara K."/>
            <person name="Atanasova L."/>
            <person name="Druzhinina I.S."/>
            <person name="Birnbaum S."/>
            <person name="Barribeau S.M."/>
            <person name="Teiling C."/>
            <person name="Suen G."/>
            <person name="Currie C."/>
            <person name="Gerardo N.M."/>
        </authorList>
    </citation>
    <scope>NUCLEOTIDE SEQUENCE [LARGE SCALE GENOMIC DNA]</scope>
</reference>
<dbReference type="PROSITE" id="PS00463">
    <property type="entry name" value="ZN2_CY6_FUNGAL_1"/>
    <property type="match status" value="1"/>
</dbReference>